<sequence>MMSIEDVHRLLEVTEDALSLLGQWRHEKIDVGDIGDFCLAVAEILEWQTAYSDASVRLGVAANILTRYAKFRGPFQAREATVVAQRIRSFLKSQDQASVMPSQVSAQTPEQQQARKPEPIEQSKFAFQADGWISIQNDVHVKQKIMAVSVLLDSIIEQISHSNNRRTSELLALSSGHSSLPYWRRC</sequence>
<name>A0A5C4LA24_9HYPH</name>
<protein>
    <submittedName>
        <fullName evidence="2">Uncharacterized protein</fullName>
    </submittedName>
</protein>
<feature type="region of interest" description="Disordered" evidence="1">
    <location>
        <begin position="98"/>
        <end position="118"/>
    </location>
</feature>
<dbReference type="EMBL" id="VDDA01000019">
    <property type="protein sequence ID" value="TNC09038.1"/>
    <property type="molecule type" value="Genomic_DNA"/>
</dbReference>
<keyword evidence="3" id="KW-1185">Reference proteome</keyword>
<accession>A0A5C4LA24</accession>
<dbReference type="RefSeq" id="WP_139038942.1">
    <property type="nucleotide sequence ID" value="NZ_VDDA01000019.1"/>
</dbReference>
<organism evidence="2 3">
    <name type="scientific">Methylobacterium terricola</name>
    <dbReference type="NCBI Taxonomy" id="2583531"/>
    <lineage>
        <taxon>Bacteria</taxon>
        <taxon>Pseudomonadati</taxon>
        <taxon>Pseudomonadota</taxon>
        <taxon>Alphaproteobacteria</taxon>
        <taxon>Hyphomicrobiales</taxon>
        <taxon>Methylobacteriaceae</taxon>
        <taxon>Methylobacterium</taxon>
    </lineage>
</organism>
<dbReference type="Proteomes" id="UP000305267">
    <property type="component" value="Unassembled WGS sequence"/>
</dbReference>
<gene>
    <name evidence="2" type="ORF">FF100_27420</name>
</gene>
<proteinExistence type="predicted"/>
<evidence type="ECO:0000256" key="1">
    <source>
        <dbReference type="SAM" id="MobiDB-lite"/>
    </source>
</evidence>
<feature type="compositionally biased region" description="Polar residues" evidence="1">
    <location>
        <begin position="98"/>
        <end position="112"/>
    </location>
</feature>
<comment type="caution">
    <text evidence="2">The sequence shown here is derived from an EMBL/GenBank/DDBJ whole genome shotgun (WGS) entry which is preliminary data.</text>
</comment>
<reference evidence="2 3" key="1">
    <citation type="submission" date="2019-06" db="EMBL/GenBank/DDBJ databases">
        <title>Genome of Methylobacterium sp. 17Sr1-39.</title>
        <authorList>
            <person name="Seo T."/>
        </authorList>
    </citation>
    <scope>NUCLEOTIDE SEQUENCE [LARGE SCALE GENOMIC DNA]</scope>
    <source>
        <strain evidence="2 3">17Sr1-39</strain>
    </source>
</reference>
<evidence type="ECO:0000313" key="2">
    <source>
        <dbReference type="EMBL" id="TNC09038.1"/>
    </source>
</evidence>
<evidence type="ECO:0000313" key="3">
    <source>
        <dbReference type="Proteomes" id="UP000305267"/>
    </source>
</evidence>
<dbReference type="AlphaFoldDB" id="A0A5C4LA24"/>